<dbReference type="RefSeq" id="WP_028873021.1">
    <property type="nucleotide sequence ID" value="NZ_VOSB01000017.1"/>
</dbReference>
<dbReference type="EMBL" id="VOSB01000017">
    <property type="protein sequence ID" value="TXE16520.1"/>
    <property type="molecule type" value="Genomic_DNA"/>
</dbReference>
<evidence type="ECO:0000313" key="2">
    <source>
        <dbReference type="EMBL" id="TXE16520.1"/>
    </source>
</evidence>
<protein>
    <submittedName>
        <fullName evidence="2">GNAT family N-acetyltransferase</fullName>
    </submittedName>
</protein>
<dbReference type="CDD" id="cd04301">
    <property type="entry name" value="NAT_SF"/>
    <property type="match status" value="1"/>
</dbReference>
<comment type="caution">
    <text evidence="2">The sequence shown here is derived from an EMBL/GenBank/DDBJ whole genome shotgun (WGS) entry which is preliminary data.</text>
</comment>
<dbReference type="AlphaFoldDB" id="A0A5C7B4L8"/>
<dbReference type="STRING" id="1123037.GCA_000425305_03360"/>
<gene>
    <name evidence="2" type="ORF">ES692_12125</name>
</gene>
<dbReference type="InterPro" id="IPR000182">
    <property type="entry name" value="GNAT_dom"/>
</dbReference>
<keyword evidence="3" id="KW-1185">Reference proteome</keyword>
<organism evidence="2 3">
    <name type="scientific">Psychroserpens burtonensis</name>
    <dbReference type="NCBI Taxonomy" id="49278"/>
    <lineage>
        <taxon>Bacteria</taxon>
        <taxon>Pseudomonadati</taxon>
        <taxon>Bacteroidota</taxon>
        <taxon>Flavobacteriia</taxon>
        <taxon>Flavobacteriales</taxon>
        <taxon>Flavobacteriaceae</taxon>
        <taxon>Psychroserpens</taxon>
    </lineage>
</organism>
<feature type="domain" description="N-acetyltransferase" evidence="1">
    <location>
        <begin position="7"/>
        <end position="153"/>
    </location>
</feature>
<dbReference type="SUPFAM" id="SSF55729">
    <property type="entry name" value="Acyl-CoA N-acyltransferases (Nat)"/>
    <property type="match status" value="1"/>
</dbReference>
<dbReference type="PROSITE" id="PS51186">
    <property type="entry name" value="GNAT"/>
    <property type="match status" value="1"/>
</dbReference>
<dbReference type="GO" id="GO:0016747">
    <property type="term" value="F:acyltransferase activity, transferring groups other than amino-acyl groups"/>
    <property type="evidence" value="ECO:0007669"/>
    <property type="project" value="InterPro"/>
</dbReference>
<sequence>MTTNNYTNEFYIREVSAKETYTVRHAVLRKGRRIEDCQFIDDDLETTIHIGIYIDAQVVGIATFLQNKNKLFSEEKQYQLRGMAILETFQGRQLGERLLNYGELMLEEKHIARLWFNARETAVGFYKKNNYETVGLSFEIDNVGTHYVMTKIL</sequence>
<dbReference type="OrthoDB" id="2352823at2"/>
<evidence type="ECO:0000259" key="1">
    <source>
        <dbReference type="PROSITE" id="PS51186"/>
    </source>
</evidence>
<dbReference type="InterPro" id="IPR016181">
    <property type="entry name" value="Acyl_CoA_acyltransferase"/>
</dbReference>
<dbReference type="Pfam" id="PF00583">
    <property type="entry name" value="Acetyltransf_1"/>
    <property type="match status" value="1"/>
</dbReference>
<proteinExistence type="predicted"/>
<evidence type="ECO:0000313" key="3">
    <source>
        <dbReference type="Proteomes" id="UP000321938"/>
    </source>
</evidence>
<dbReference type="Proteomes" id="UP000321938">
    <property type="component" value="Unassembled WGS sequence"/>
</dbReference>
<keyword evidence="2" id="KW-0808">Transferase</keyword>
<dbReference type="Gene3D" id="3.40.630.30">
    <property type="match status" value="1"/>
</dbReference>
<reference evidence="2 3" key="1">
    <citation type="submission" date="2019-08" db="EMBL/GenBank/DDBJ databases">
        <title>Genome of Psychroserpens burtonensis ACAM 167.</title>
        <authorList>
            <person name="Bowman J.P."/>
        </authorList>
    </citation>
    <scope>NUCLEOTIDE SEQUENCE [LARGE SCALE GENOMIC DNA]</scope>
    <source>
        <strain evidence="2 3">ACAM 167</strain>
    </source>
</reference>
<accession>A0A5C7B4L8</accession>
<name>A0A5C7B4L8_9FLAO</name>